<protein>
    <recommendedName>
        <fullName evidence="2">PSP1 C-terminal domain-containing protein</fullName>
    </recommendedName>
</protein>
<evidence type="ECO:0000256" key="1">
    <source>
        <dbReference type="SAM" id="MobiDB-lite"/>
    </source>
</evidence>
<dbReference type="InterPro" id="IPR047767">
    <property type="entry name" value="PSP1-like"/>
</dbReference>
<dbReference type="PANTHER" id="PTHR43830:SF3">
    <property type="entry name" value="PROTEIN PSP1"/>
    <property type="match status" value="1"/>
</dbReference>
<name>A0A644XAI2_9ZZZZ</name>
<accession>A0A644XAI2</accession>
<gene>
    <name evidence="3" type="ORF">SDC9_57483</name>
</gene>
<dbReference type="GO" id="GO:0005737">
    <property type="term" value="C:cytoplasm"/>
    <property type="evidence" value="ECO:0007669"/>
    <property type="project" value="TreeGrafter"/>
</dbReference>
<dbReference type="AlphaFoldDB" id="A0A644XAI2"/>
<evidence type="ECO:0000313" key="3">
    <source>
        <dbReference type="EMBL" id="MPM11144.1"/>
    </source>
</evidence>
<dbReference type="InterPro" id="IPR007557">
    <property type="entry name" value="PSP1_C"/>
</dbReference>
<sequence>MKKERMRAPEGQSQRNRPSRGYIYLVKNPSSNETSICAWDSVLYPGTSVVAPTRYGLDLGIIVASADRLGKEYTPGCDQCQGACLHGECLPKDEREDEAVGIEPEQGIEILYRSEPDEDPCDSCGGCNPHPEPREVDLTGEIVWIDRLATPSDLNRYQELVEKEDEAMRICREKIACHKLDMKLVTAHFLLGEPKIIFFFTADVRVDFRELVKDLVSVFRIRIELRQIGVRDESRVLGGLAVCGRDFCCHSVTDKLNPVSIKMAKEQNLSLNSMKISGPCGRLLCCLSYEFDFYVEEKRNYPPEGSKLKVGFELMKVSEVNILSKRILLTGSEGRMLAIPHSAVFFNEESSRWEITKEYTDEFLSN</sequence>
<dbReference type="NCBIfam" id="NF041131">
    <property type="entry name" value="RicT_YaaT_fam"/>
    <property type="match status" value="1"/>
</dbReference>
<organism evidence="3">
    <name type="scientific">bioreactor metagenome</name>
    <dbReference type="NCBI Taxonomy" id="1076179"/>
    <lineage>
        <taxon>unclassified sequences</taxon>
        <taxon>metagenomes</taxon>
        <taxon>ecological metagenomes</taxon>
    </lineage>
</organism>
<evidence type="ECO:0000259" key="2">
    <source>
        <dbReference type="PROSITE" id="PS51411"/>
    </source>
</evidence>
<dbReference type="Pfam" id="PF04468">
    <property type="entry name" value="PSP1"/>
    <property type="match status" value="1"/>
</dbReference>
<dbReference type="PANTHER" id="PTHR43830">
    <property type="entry name" value="PROTEIN PSP1"/>
    <property type="match status" value="1"/>
</dbReference>
<feature type="domain" description="PSP1 C-terminal" evidence="2">
    <location>
        <begin position="143"/>
        <end position="228"/>
    </location>
</feature>
<dbReference type="EMBL" id="VSSQ01001790">
    <property type="protein sequence ID" value="MPM11144.1"/>
    <property type="molecule type" value="Genomic_DNA"/>
</dbReference>
<reference evidence="3" key="1">
    <citation type="submission" date="2019-08" db="EMBL/GenBank/DDBJ databases">
        <authorList>
            <person name="Kucharzyk K."/>
            <person name="Murdoch R.W."/>
            <person name="Higgins S."/>
            <person name="Loffler F."/>
        </authorList>
    </citation>
    <scope>NUCLEOTIDE SEQUENCE</scope>
</reference>
<proteinExistence type="predicted"/>
<feature type="region of interest" description="Disordered" evidence="1">
    <location>
        <begin position="1"/>
        <end position="21"/>
    </location>
</feature>
<comment type="caution">
    <text evidence="3">The sequence shown here is derived from an EMBL/GenBank/DDBJ whole genome shotgun (WGS) entry which is preliminary data.</text>
</comment>
<dbReference type="PROSITE" id="PS51411">
    <property type="entry name" value="PSP1_C"/>
    <property type="match status" value="1"/>
</dbReference>